<organism evidence="1 2">
    <name type="scientific">Ardenticatena maritima</name>
    <dbReference type="NCBI Taxonomy" id="872965"/>
    <lineage>
        <taxon>Bacteria</taxon>
        <taxon>Bacillati</taxon>
        <taxon>Chloroflexota</taxon>
        <taxon>Ardenticatenia</taxon>
        <taxon>Ardenticatenales</taxon>
        <taxon>Ardenticatenaceae</taxon>
        <taxon>Ardenticatena</taxon>
    </lineage>
</organism>
<dbReference type="AlphaFoldDB" id="A0A0P6YVY0"/>
<comment type="caution">
    <text evidence="1">The sequence shown here is derived from an EMBL/GenBank/DDBJ whole genome shotgun (WGS) entry which is preliminary data.</text>
</comment>
<protein>
    <submittedName>
        <fullName evidence="1">Uncharacterized protein</fullName>
    </submittedName>
</protein>
<dbReference type="Proteomes" id="UP000050502">
    <property type="component" value="Unassembled WGS sequence"/>
</dbReference>
<evidence type="ECO:0000313" key="1">
    <source>
        <dbReference type="EMBL" id="KPL89281.1"/>
    </source>
</evidence>
<sequence>MLGAGVTYGVQVAANISQNGLNVQAFTQVNWAAVAAGAVAGAVGGATFGLGTAVLGTGAAGTIASGAISGAVAGRRPLPRRTRSPGRLSPKAWVDRRIFFAMQRWAP</sequence>
<reference evidence="1 2" key="1">
    <citation type="submission" date="2015-07" db="EMBL/GenBank/DDBJ databases">
        <title>Whole genome sequence of Ardenticatena maritima DSM 23922.</title>
        <authorList>
            <person name="Hemp J."/>
            <person name="Ward L.M."/>
            <person name="Pace L.A."/>
            <person name="Fischer W.W."/>
        </authorList>
    </citation>
    <scope>NUCLEOTIDE SEQUENCE [LARGE SCALE GENOMIC DNA]</scope>
    <source>
        <strain evidence="1 2">110S</strain>
    </source>
</reference>
<gene>
    <name evidence="1" type="ORF">SE16_02055</name>
</gene>
<name>A0A0P6YVY0_9CHLR</name>
<dbReference type="EMBL" id="LGKN01000003">
    <property type="protein sequence ID" value="KPL89281.1"/>
    <property type="molecule type" value="Genomic_DNA"/>
</dbReference>
<evidence type="ECO:0000313" key="2">
    <source>
        <dbReference type="Proteomes" id="UP000050502"/>
    </source>
</evidence>
<proteinExistence type="predicted"/>
<accession>A0A0P6YVY0</accession>